<evidence type="ECO:0000256" key="7">
    <source>
        <dbReference type="ARBA" id="ARBA00022842"/>
    </source>
</evidence>
<comment type="function">
    <text evidence="1 12">DNA ligase that catalyzes the formation of phosphodiester linkages between 5'-phosphoryl and 3'-hydroxyl groups in double-stranded DNA using NAD as a coenzyme and as the energy source for the reaction. It is essential for DNA replication and repair of damaged DNA.</text>
</comment>
<feature type="active site" description="N6-AMP-lysine intermediate" evidence="12">
    <location>
        <position position="270"/>
    </location>
</feature>
<dbReference type="InterPro" id="IPR018239">
    <property type="entry name" value="DNA_ligase_AS"/>
</dbReference>
<comment type="catalytic activity">
    <reaction evidence="11 12">
        <text>NAD(+) + (deoxyribonucleotide)n-3'-hydroxyl + 5'-phospho-(deoxyribonucleotide)m = (deoxyribonucleotide)n+m + AMP + beta-nicotinamide D-nucleotide.</text>
        <dbReference type="EC" id="6.5.1.2"/>
    </reaction>
</comment>
<dbReference type="Gene3D" id="3.40.50.10190">
    <property type="entry name" value="BRCT domain"/>
    <property type="match status" value="1"/>
</dbReference>
<evidence type="ECO:0000256" key="6">
    <source>
        <dbReference type="ARBA" id="ARBA00022833"/>
    </source>
</evidence>
<dbReference type="SUPFAM" id="SSF56091">
    <property type="entry name" value="DNA ligase/mRNA capping enzyme, catalytic domain"/>
    <property type="match status" value="2"/>
</dbReference>
<comment type="similarity">
    <text evidence="12">Belongs to the NAD-dependent DNA ligase family. LigA subfamily.</text>
</comment>
<dbReference type="Pfam" id="PF01653">
    <property type="entry name" value="DNA_ligase_aden"/>
    <property type="match status" value="1"/>
</dbReference>
<feature type="binding site" evidence="12">
    <location>
        <position position="291"/>
    </location>
    <ligand>
        <name>NAD(+)</name>
        <dbReference type="ChEBI" id="CHEBI:57540"/>
    </ligand>
</feature>
<feature type="binding site" evidence="12">
    <location>
        <position position="268"/>
    </location>
    <ligand>
        <name>NAD(+)</name>
        <dbReference type="ChEBI" id="CHEBI:57540"/>
    </ligand>
</feature>
<dbReference type="InterPro" id="IPR004150">
    <property type="entry name" value="NAD_DNA_ligase_OB"/>
</dbReference>
<evidence type="ECO:0000256" key="2">
    <source>
        <dbReference type="ARBA" id="ARBA00022598"/>
    </source>
</evidence>
<keyword evidence="2 12" id="KW-0436">Ligase</keyword>
<dbReference type="Gene3D" id="3.30.470.30">
    <property type="entry name" value="DNA ligase/mRNA capping enzyme"/>
    <property type="match status" value="1"/>
</dbReference>
<dbReference type="PROSITE" id="PS01055">
    <property type="entry name" value="DNA_LIGASE_N1"/>
    <property type="match status" value="1"/>
</dbReference>
<dbReference type="NCBIfam" id="NF005932">
    <property type="entry name" value="PRK07956.1"/>
    <property type="match status" value="1"/>
</dbReference>
<protein>
    <recommendedName>
        <fullName evidence="12">DNA ligase</fullName>
        <ecNumber evidence="12">6.5.1.2</ecNumber>
    </recommendedName>
    <alternativeName>
        <fullName evidence="12">Polydeoxyribonucleotide synthase [NAD(+)]</fullName>
    </alternativeName>
</protein>
<dbReference type="InterPro" id="IPR001679">
    <property type="entry name" value="DNA_ligase"/>
</dbReference>
<dbReference type="PANTHER" id="PTHR23389">
    <property type="entry name" value="CHROMOSOME TRANSMISSION FIDELITY FACTOR 18"/>
    <property type="match status" value="1"/>
</dbReference>
<feature type="binding site" evidence="12">
    <location>
        <position position="573"/>
    </location>
    <ligand>
        <name>Zn(2+)</name>
        <dbReference type="ChEBI" id="CHEBI:29105"/>
    </ligand>
</feature>
<dbReference type="Gene3D" id="1.10.287.610">
    <property type="entry name" value="Helix hairpin bin"/>
    <property type="match status" value="2"/>
</dbReference>
<dbReference type="PANTHER" id="PTHR23389:SF9">
    <property type="entry name" value="DNA LIGASE"/>
    <property type="match status" value="1"/>
</dbReference>
<feature type="binding site" evidence="12">
    <location>
        <position position="597"/>
    </location>
    <ligand>
        <name>Zn(2+)</name>
        <dbReference type="ChEBI" id="CHEBI:29105"/>
    </ligand>
</feature>
<evidence type="ECO:0000256" key="12">
    <source>
        <dbReference type="HAMAP-Rule" id="MF_01588"/>
    </source>
</evidence>
<name>A0AAJ6B2K9_9HYPH</name>
<sequence length="876" mass="97552">MSQKPVSELTVEEAEAELARLAEAIAAANIDYHQKDAPALTDADFDALRQRNDAIELAFPDLVRTDSPGLSVGAPPAEGISISKKRKLVSEIADDWLLVYPNNYKSDFVALLEKLSQSSIDKIYMDAHRDLSDLKSEEKRHRLRALQRTAVRRKTSIADDIFRVLEQASRAYYVEDSPIFTDSQYDSLRNLLEYILKNEKSHAYKPYLRRLDKVGAKPDSNFKKVRHGVAMLSLGNVYVDEEVRDFVARAHAYFKQDRLGEDLAFVAEPKIDGLSASLRYENGVFVRGATRGDGVEGEDVTENLRTISDIPHRLKTNDYPDVIEIRGEVYMPHEEFFRLRDWSRSAGRQEYVNPRNTAAGSLRQKDPSVTASRNLRFFAYGWGEASHPPADTQFEAVNALGRWGFTINSLMMRCLNASDMLRHYRFIEGQRSRLGYDIDGVVYKIDRLDLQERWGFVARAPRWAVAHKFPAERAMTVVRDIEIQVGRTGTLAPVARLEPVTVGGVVVENVTLHNEDYIAGKDSNGLPIREGKDIRIGDTVIIQRAGDVIPQIVDVVLDKRPADAMPYEMPHVCPVCGSPATREINEKTGKEDSRRRCTGEMICPAQAVEGLRHFVSRGALDIEGLGAENIDTFFNAGLIKTAADIFTLKDRRPEVQKALAERREEQAKVREAASGKTRKNVRSVEDRNYEGLDKLFAAVDARREPELDRFIFALGIRHIGETTGAVLARTFGSMEKLEEAGKELAAAEDPMAVFPSVDGIGSTVVEALVDFFRNERNVAALDRLLEQVHPKDYVVEIAADSQVAGKTVVFTGTLEKMSRSEAKAMAERLGAKVAGSVSAKTDILIAGPGAGSKLKSAEALGVEVISEDEWFVRVGK</sequence>
<evidence type="ECO:0000259" key="13">
    <source>
        <dbReference type="PROSITE" id="PS50172"/>
    </source>
</evidence>
<dbReference type="GO" id="GO:0006260">
    <property type="term" value="P:DNA replication"/>
    <property type="evidence" value="ECO:0007669"/>
    <property type="project" value="UniProtKB-KW"/>
</dbReference>
<dbReference type="Gene3D" id="2.40.50.140">
    <property type="entry name" value="Nucleic acid-binding proteins"/>
    <property type="match status" value="1"/>
</dbReference>
<evidence type="ECO:0000313" key="14">
    <source>
        <dbReference type="EMBL" id="WEK06726.1"/>
    </source>
</evidence>
<keyword evidence="6 12" id="KW-0862">Zinc</keyword>
<dbReference type="InterPro" id="IPR001357">
    <property type="entry name" value="BRCT_dom"/>
</dbReference>
<dbReference type="InterPro" id="IPR013840">
    <property type="entry name" value="DNAligase_N"/>
</dbReference>
<dbReference type="Gene3D" id="1.10.150.20">
    <property type="entry name" value="5' to 3' exonuclease, C-terminal subdomain"/>
    <property type="match status" value="2"/>
</dbReference>
<evidence type="ECO:0000313" key="15">
    <source>
        <dbReference type="Proteomes" id="UP001217476"/>
    </source>
</evidence>
<feature type="domain" description="BRCT" evidence="13">
    <location>
        <begin position="798"/>
        <end position="876"/>
    </location>
</feature>
<dbReference type="NCBIfam" id="TIGR00575">
    <property type="entry name" value="dnlj"/>
    <property type="match status" value="1"/>
</dbReference>
<evidence type="ECO:0000256" key="10">
    <source>
        <dbReference type="ARBA" id="ARBA00023211"/>
    </source>
</evidence>
<dbReference type="InterPro" id="IPR013839">
    <property type="entry name" value="DNAligase_adenylation"/>
</dbReference>
<evidence type="ECO:0000256" key="5">
    <source>
        <dbReference type="ARBA" id="ARBA00022763"/>
    </source>
</evidence>
<keyword evidence="5 12" id="KW-0227">DNA damage</keyword>
<evidence type="ECO:0000256" key="3">
    <source>
        <dbReference type="ARBA" id="ARBA00022705"/>
    </source>
</evidence>
<dbReference type="InterPro" id="IPR010994">
    <property type="entry name" value="RuvA_2-like"/>
</dbReference>
<proteinExistence type="inferred from homology"/>
<evidence type="ECO:0000256" key="11">
    <source>
        <dbReference type="ARBA" id="ARBA00034005"/>
    </source>
</evidence>
<keyword evidence="10 12" id="KW-0464">Manganese</keyword>
<feature type="binding site" evidence="12">
    <location>
        <begin position="182"/>
        <end position="186"/>
    </location>
    <ligand>
        <name>NAD(+)</name>
        <dbReference type="ChEBI" id="CHEBI:57540"/>
    </ligand>
</feature>
<dbReference type="AlphaFoldDB" id="A0AAJ6B2K9"/>
<dbReference type="SUPFAM" id="SSF50249">
    <property type="entry name" value="Nucleic acid-binding proteins"/>
    <property type="match status" value="1"/>
</dbReference>
<dbReference type="InterPro" id="IPR036420">
    <property type="entry name" value="BRCT_dom_sf"/>
</dbReference>
<dbReference type="Proteomes" id="UP001217476">
    <property type="component" value="Chromosome"/>
</dbReference>
<dbReference type="GO" id="GO:0006281">
    <property type="term" value="P:DNA repair"/>
    <property type="evidence" value="ECO:0007669"/>
    <property type="project" value="UniProtKB-KW"/>
</dbReference>
<keyword evidence="7 12" id="KW-0460">Magnesium</keyword>
<evidence type="ECO:0000256" key="1">
    <source>
        <dbReference type="ARBA" id="ARBA00004067"/>
    </source>
</evidence>
<reference evidence="14" key="1">
    <citation type="submission" date="2023-03" db="EMBL/GenBank/DDBJ databases">
        <title>Andean soil-derived lignocellulolytic bacterial consortium as a source of novel taxa and putative plastic-active enzymes.</title>
        <authorList>
            <person name="Diaz-Garcia L."/>
            <person name="Chuvochina M."/>
            <person name="Feuerriegel G."/>
            <person name="Bunk B."/>
            <person name="Sproer C."/>
            <person name="Streit W.R."/>
            <person name="Rodriguez L.M."/>
            <person name="Overmann J."/>
            <person name="Jimenez D.J."/>
        </authorList>
    </citation>
    <scope>NUCLEOTIDE SEQUENCE</scope>
    <source>
        <strain evidence="14">MAG 4196</strain>
    </source>
</reference>
<dbReference type="GO" id="GO:0005829">
    <property type="term" value="C:cytosol"/>
    <property type="evidence" value="ECO:0007669"/>
    <property type="project" value="TreeGrafter"/>
</dbReference>
<feature type="binding site" evidence="12">
    <location>
        <position position="576"/>
    </location>
    <ligand>
        <name>Zn(2+)</name>
        <dbReference type="ChEBI" id="CHEBI:29105"/>
    </ligand>
</feature>
<dbReference type="EC" id="6.5.1.2" evidence="12"/>
<dbReference type="SMART" id="SM00532">
    <property type="entry name" value="LIGANc"/>
    <property type="match status" value="1"/>
</dbReference>
<feature type="binding site" evidence="12">
    <location>
        <position position="468"/>
    </location>
    <ligand>
        <name>NAD(+)</name>
        <dbReference type="ChEBI" id="CHEBI:57540"/>
    </ligand>
</feature>
<accession>A0AAJ6B2K9</accession>
<dbReference type="GO" id="GO:0046872">
    <property type="term" value="F:metal ion binding"/>
    <property type="evidence" value="ECO:0007669"/>
    <property type="project" value="UniProtKB-KW"/>
</dbReference>
<dbReference type="InterPro" id="IPR012340">
    <property type="entry name" value="NA-bd_OB-fold"/>
</dbReference>
<dbReference type="SUPFAM" id="SSF47781">
    <property type="entry name" value="RuvA domain 2-like"/>
    <property type="match status" value="1"/>
</dbReference>
<keyword evidence="9 12" id="KW-0234">DNA repair</keyword>
<organism evidence="14 15">
    <name type="scientific">Candidatus Devosia phytovorans</name>
    <dbReference type="NCBI Taxonomy" id="3121372"/>
    <lineage>
        <taxon>Bacteria</taxon>
        <taxon>Pseudomonadati</taxon>
        <taxon>Pseudomonadota</taxon>
        <taxon>Alphaproteobacteria</taxon>
        <taxon>Hyphomicrobiales</taxon>
        <taxon>Devosiaceae</taxon>
        <taxon>Devosia</taxon>
    </lineage>
</organism>
<dbReference type="CDD" id="cd00114">
    <property type="entry name" value="LIGANc"/>
    <property type="match status" value="1"/>
</dbReference>
<dbReference type="HAMAP" id="MF_01588">
    <property type="entry name" value="DNA_ligase_A"/>
    <property type="match status" value="1"/>
</dbReference>
<dbReference type="PROSITE" id="PS50172">
    <property type="entry name" value="BRCT"/>
    <property type="match status" value="1"/>
</dbReference>
<dbReference type="FunFam" id="3.30.470.30:FF:000001">
    <property type="entry name" value="DNA ligase"/>
    <property type="match status" value="1"/>
</dbReference>
<feature type="binding site" evidence="12">
    <location>
        <position position="603"/>
    </location>
    <ligand>
        <name>Zn(2+)</name>
        <dbReference type="ChEBI" id="CHEBI:29105"/>
    </ligand>
</feature>
<keyword evidence="4 12" id="KW-0479">Metal-binding</keyword>
<dbReference type="SMART" id="SM00292">
    <property type="entry name" value="BRCT"/>
    <property type="match status" value="1"/>
</dbReference>
<dbReference type="SUPFAM" id="SSF52113">
    <property type="entry name" value="BRCT domain"/>
    <property type="match status" value="1"/>
</dbReference>
<dbReference type="GO" id="GO:0003911">
    <property type="term" value="F:DNA ligase (NAD+) activity"/>
    <property type="evidence" value="ECO:0007669"/>
    <property type="project" value="UniProtKB-UniRule"/>
</dbReference>
<evidence type="ECO:0000256" key="8">
    <source>
        <dbReference type="ARBA" id="ARBA00023027"/>
    </source>
</evidence>
<gene>
    <name evidence="12 14" type="primary">ligA</name>
    <name evidence="14" type="ORF">P0Y65_04115</name>
</gene>
<dbReference type="Pfam" id="PF00533">
    <property type="entry name" value="BRCT"/>
    <property type="match status" value="1"/>
</dbReference>
<dbReference type="EMBL" id="CP119312">
    <property type="protein sequence ID" value="WEK06726.1"/>
    <property type="molecule type" value="Genomic_DNA"/>
</dbReference>
<feature type="binding site" evidence="12">
    <location>
        <position position="444"/>
    </location>
    <ligand>
        <name>NAD(+)</name>
        <dbReference type="ChEBI" id="CHEBI:57540"/>
    </ligand>
</feature>
<comment type="cofactor">
    <cofactor evidence="12">
        <name>Mg(2+)</name>
        <dbReference type="ChEBI" id="CHEBI:18420"/>
    </cofactor>
    <cofactor evidence="12">
        <name>Mn(2+)</name>
        <dbReference type="ChEBI" id="CHEBI:29035"/>
    </cofactor>
</comment>
<dbReference type="Pfam" id="PF03120">
    <property type="entry name" value="OB_DNA_ligase"/>
    <property type="match status" value="1"/>
</dbReference>
<dbReference type="InterPro" id="IPR041663">
    <property type="entry name" value="DisA/LigA_HHH"/>
</dbReference>
<dbReference type="Pfam" id="PF12826">
    <property type="entry name" value="HHH_2"/>
    <property type="match status" value="1"/>
</dbReference>
<dbReference type="CDD" id="cd17748">
    <property type="entry name" value="BRCT_DNA_ligase_like"/>
    <property type="match status" value="1"/>
</dbReference>
<evidence type="ECO:0000256" key="9">
    <source>
        <dbReference type="ARBA" id="ARBA00023204"/>
    </source>
</evidence>
<feature type="binding site" evidence="12">
    <location>
        <position position="328"/>
    </location>
    <ligand>
        <name>NAD(+)</name>
        <dbReference type="ChEBI" id="CHEBI:57540"/>
    </ligand>
</feature>
<evidence type="ECO:0000256" key="4">
    <source>
        <dbReference type="ARBA" id="ARBA00022723"/>
    </source>
</evidence>
<keyword evidence="3 12" id="KW-0235">DNA replication</keyword>
<dbReference type="Gene3D" id="6.20.10.30">
    <property type="match status" value="1"/>
</dbReference>
<keyword evidence="8 12" id="KW-0520">NAD</keyword>
<feature type="binding site" evidence="12">
    <location>
        <begin position="233"/>
        <end position="234"/>
    </location>
    <ligand>
        <name>NAD(+)</name>
        <dbReference type="ChEBI" id="CHEBI:57540"/>
    </ligand>
</feature>